<dbReference type="EMBL" id="WJBH02000008">
    <property type="protein sequence ID" value="KAI9554047.1"/>
    <property type="molecule type" value="Genomic_DNA"/>
</dbReference>
<dbReference type="PANTHER" id="PTHR11360">
    <property type="entry name" value="MONOCARBOXYLATE TRANSPORTER"/>
    <property type="match status" value="1"/>
</dbReference>
<dbReference type="InterPro" id="IPR020846">
    <property type="entry name" value="MFS_dom"/>
</dbReference>
<evidence type="ECO:0000313" key="5">
    <source>
        <dbReference type="Proteomes" id="UP000820818"/>
    </source>
</evidence>
<reference evidence="4 5" key="1">
    <citation type="submission" date="2022-05" db="EMBL/GenBank/DDBJ databases">
        <title>A multi-omics perspective on studying reproductive biology in Daphnia sinensis.</title>
        <authorList>
            <person name="Jia J."/>
        </authorList>
    </citation>
    <scope>NUCLEOTIDE SEQUENCE [LARGE SCALE GENOMIC DNA]</scope>
    <source>
        <strain evidence="4 5">WSL</strain>
    </source>
</reference>
<keyword evidence="2" id="KW-1133">Transmembrane helix</keyword>
<proteinExistence type="predicted"/>
<keyword evidence="2" id="KW-0472">Membrane</keyword>
<feature type="transmembrane region" description="Helical" evidence="2">
    <location>
        <begin position="452"/>
        <end position="471"/>
    </location>
</feature>
<dbReference type="InterPro" id="IPR036259">
    <property type="entry name" value="MFS_trans_sf"/>
</dbReference>
<accession>A0AAD5KL55</accession>
<dbReference type="SUPFAM" id="SSF103473">
    <property type="entry name" value="MFS general substrate transporter"/>
    <property type="match status" value="1"/>
</dbReference>
<feature type="transmembrane region" description="Helical" evidence="2">
    <location>
        <begin position="172"/>
        <end position="195"/>
    </location>
</feature>
<feature type="transmembrane region" description="Helical" evidence="2">
    <location>
        <begin position="295"/>
        <end position="317"/>
    </location>
</feature>
<feature type="domain" description="Major facilitator superfamily (MFS) profile" evidence="3">
    <location>
        <begin position="19"/>
        <end position="475"/>
    </location>
</feature>
<feature type="transmembrane region" description="Helical" evidence="2">
    <location>
        <begin position="145"/>
        <end position="166"/>
    </location>
</feature>
<dbReference type="FunFam" id="1.20.1250.20:FF:001313">
    <property type="entry name" value="Uncharacterized protein"/>
    <property type="match status" value="1"/>
</dbReference>
<feature type="transmembrane region" description="Helical" evidence="2">
    <location>
        <begin position="419"/>
        <end position="440"/>
    </location>
</feature>
<dbReference type="GO" id="GO:0016020">
    <property type="term" value="C:membrane"/>
    <property type="evidence" value="ECO:0007669"/>
    <property type="project" value="UniProtKB-SubCell"/>
</dbReference>
<dbReference type="PANTHER" id="PTHR11360:SF286">
    <property type="entry name" value="GH22266P"/>
    <property type="match status" value="1"/>
</dbReference>
<protein>
    <recommendedName>
        <fullName evidence="3">Major facilitator superfamily (MFS) profile domain-containing protein</fullName>
    </recommendedName>
</protein>
<feature type="transmembrane region" description="Helical" evidence="2">
    <location>
        <begin position="84"/>
        <end position="107"/>
    </location>
</feature>
<evidence type="ECO:0000256" key="1">
    <source>
        <dbReference type="ARBA" id="ARBA00004141"/>
    </source>
</evidence>
<evidence type="ECO:0000313" key="4">
    <source>
        <dbReference type="EMBL" id="KAI9554047.1"/>
    </source>
</evidence>
<feature type="transmembrane region" description="Helical" evidence="2">
    <location>
        <begin position="58"/>
        <end position="77"/>
    </location>
</feature>
<keyword evidence="5" id="KW-1185">Reference proteome</keyword>
<comment type="subcellular location">
    <subcellularLocation>
        <location evidence="1">Membrane</location>
        <topology evidence="1">Multi-pass membrane protein</topology>
    </subcellularLocation>
</comment>
<evidence type="ECO:0000256" key="2">
    <source>
        <dbReference type="SAM" id="Phobius"/>
    </source>
</evidence>
<dbReference type="PROSITE" id="PS50850">
    <property type="entry name" value="MFS"/>
    <property type="match status" value="1"/>
</dbReference>
<feature type="transmembrane region" description="Helical" evidence="2">
    <location>
        <begin position="113"/>
        <end position="138"/>
    </location>
</feature>
<dbReference type="AlphaFoldDB" id="A0AAD5KL55"/>
<feature type="transmembrane region" description="Helical" evidence="2">
    <location>
        <begin position="329"/>
        <end position="348"/>
    </location>
</feature>
<feature type="transmembrane region" description="Helical" evidence="2">
    <location>
        <begin position="21"/>
        <end position="46"/>
    </location>
</feature>
<keyword evidence="2" id="KW-0812">Transmembrane</keyword>
<feature type="transmembrane region" description="Helical" evidence="2">
    <location>
        <begin position="387"/>
        <end position="407"/>
    </location>
</feature>
<feature type="transmembrane region" description="Helical" evidence="2">
    <location>
        <begin position="360"/>
        <end position="381"/>
    </location>
</feature>
<dbReference type="GO" id="GO:0008028">
    <property type="term" value="F:monocarboxylic acid transmembrane transporter activity"/>
    <property type="evidence" value="ECO:0007669"/>
    <property type="project" value="TreeGrafter"/>
</dbReference>
<dbReference type="Gene3D" id="1.20.1250.20">
    <property type="entry name" value="MFS general substrate transporter like domains"/>
    <property type="match status" value="2"/>
</dbReference>
<dbReference type="CDD" id="cd17352">
    <property type="entry name" value="MFS_MCT_SLC16"/>
    <property type="match status" value="1"/>
</dbReference>
<name>A0AAD5KL55_9CRUS</name>
<organism evidence="4 5">
    <name type="scientific">Daphnia sinensis</name>
    <dbReference type="NCBI Taxonomy" id="1820382"/>
    <lineage>
        <taxon>Eukaryota</taxon>
        <taxon>Metazoa</taxon>
        <taxon>Ecdysozoa</taxon>
        <taxon>Arthropoda</taxon>
        <taxon>Crustacea</taxon>
        <taxon>Branchiopoda</taxon>
        <taxon>Diplostraca</taxon>
        <taxon>Cladocera</taxon>
        <taxon>Anomopoda</taxon>
        <taxon>Daphniidae</taxon>
        <taxon>Daphnia</taxon>
        <taxon>Daphnia similis group</taxon>
    </lineage>
</organism>
<dbReference type="Pfam" id="PF07690">
    <property type="entry name" value="MFS_1"/>
    <property type="match status" value="1"/>
</dbReference>
<comment type="caution">
    <text evidence="4">The sequence shown here is derived from an EMBL/GenBank/DDBJ whole genome shotgun (WGS) entry which is preliminary data.</text>
</comment>
<gene>
    <name evidence="4" type="ORF">GHT06_019319</name>
</gene>
<dbReference type="Proteomes" id="UP000820818">
    <property type="component" value="Linkage Group LG8"/>
</dbReference>
<dbReference type="InterPro" id="IPR011701">
    <property type="entry name" value="MFS"/>
</dbReference>
<sequence>MMSEEKSYERIANQLDGTRGWVVTAACFMAAFLTDGITFCFGLILFELIQVFDEPVEKVAWIPSFLLGIQLLSGPLASALSNRFGFRAVIVSGSVLGFAGLTCSSFAPSVDVLFVTVGLMCGVAFGLVWTPAVVAVSYFENRRSLATGVVMCGSGMGTFVFAPFIYWLLENYALRGTFLILGALYLNCAAVGAFFRPMKRAARKPHGTVIKLNVKRRPCKTTRELLENTDVSMLALERGQSDMSTEECAIEEELRPADFVEDGTKQVDVLCGTDQMESSRNRSIFKFSLFRSPSFVLVCTSSFVQLLGSFVPYVYLTAYAIDMGISKEAASFLLSIVGVTNTVGNIAVGALTSHPKVSVLLTNNIALSLEGLLLIACPLFTTYGALVFFAVMYGLCSSCISVCRPILMGEMLGFDNVNNAFGFVLMFYGLASFIGIPLAGHLYGTYGDYNGTFYFAGSVVFLAGAICYPLACIKNKENEVSFLTSKHRLV</sequence>
<dbReference type="InterPro" id="IPR050327">
    <property type="entry name" value="Proton-linked_MCT"/>
</dbReference>
<evidence type="ECO:0000259" key="3">
    <source>
        <dbReference type="PROSITE" id="PS50850"/>
    </source>
</evidence>